<dbReference type="KEGG" id="aper:A0U91_09395"/>
<gene>
    <name evidence="1" type="ORF">A0U91_09395</name>
</gene>
<evidence type="ECO:0000313" key="2">
    <source>
        <dbReference type="Proteomes" id="UP000189055"/>
    </source>
</evidence>
<reference evidence="1 2" key="1">
    <citation type="submission" date="2016-03" db="EMBL/GenBank/DDBJ databases">
        <title>Acetic acid bacteria sequencing.</title>
        <authorList>
            <person name="Brandt J."/>
            <person name="Jakob F."/>
            <person name="Vogel R.F."/>
        </authorList>
    </citation>
    <scope>NUCLEOTIDE SEQUENCE [LARGE SCALE GENOMIC DNA]</scope>
    <source>
        <strain evidence="1 2">TMW2.1084</strain>
    </source>
</reference>
<sequence>MEWNFGHLAPFRGKLIQPWRPNLCAEKHSGLTAGVLVLLLGGALVPAHNTQAVLFALSDATSCLFQYDVTQQTQEIASR</sequence>
<dbReference type="AlphaFoldDB" id="A0A1U9LF52"/>
<dbReference type="Proteomes" id="UP000189055">
    <property type="component" value="Chromosome"/>
</dbReference>
<organism evidence="1 2">
    <name type="scientific">Acetobacter persici</name>
    <dbReference type="NCBI Taxonomy" id="1076596"/>
    <lineage>
        <taxon>Bacteria</taxon>
        <taxon>Pseudomonadati</taxon>
        <taxon>Pseudomonadota</taxon>
        <taxon>Alphaproteobacteria</taxon>
        <taxon>Acetobacterales</taxon>
        <taxon>Acetobacteraceae</taxon>
        <taxon>Acetobacter</taxon>
    </lineage>
</organism>
<proteinExistence type="predicted"/>
<dbReference type="EMBL" id="CP014687">
    <property type="protein sequence ID" value="AQT05074.1"/>
    <property type="molecule type" value="Genomic_DNA"/>
</dbReference>
<protein>
    <submittedName>
        <fullName evidence="1">Uncharacterized protein</fullName>
    </submittedName>
</protein>
<name>A0A1U9LF52_9PROT</name>
<evidence type="ECO:0000313" key="1">
    <source>
        <dbReference type="EMBL" id="AQT05074.1"/>
    </source>
</evidence>
<accession>A0A1U9LF52</accession>